<name>E4Y9W9_OIKDI</name>
<evidence type="ECO:0000256" key="1">
    <source>
        <dbReference type="ARBA" id="ARBA00023157"/>
    </source>
</evidence>
<feature type="domain" description="CUB" evidence="3">
    <location>
        <begin position="38"/>
        <end position="112"/>
    </location>
</feature>
<dbReference type="InterPro" id="IPR000859">
    <property type="entry name" value="CUB_dom"/>
</dbReference>
<dbReference type="SUPFAM" id="SSF49854">
    <property type="entry name" value="Spermadhesin, CUB domain"/>
    <property type="match status" value="1"/>
</dbReference>
<sequence length="237" mass="26765">MRILRSLFGLLKISKAIPAFSSGSTSAKDTVSNTAENAPDILPMQHCGNWKSTSGVISSEHPYAAGFGCMYTVTSPEPIEFRIRKMEIKVTENCLFDNIQLYDGHKELGWICQETVQHKNMSFLYGHFWHYNQFILDFSRQFQTRYFLLEIKKCLTHASKVTNSLSTSVSLNIAERSEAKSAKRRFASKIDILGILTLSIPIPVSLLNANSDLPLLPRLPRLPFSVPQLICHFPRKG</sequence>
<organism evidence="4">
    <name type="scientific">Oikopleura dioica</name>
    <name type="common">Tunicate</name>
    <dbReference type="NCBI Taxonomy" id="34765"/>
    <lineage>
        <taxon>Eukaryota</taxon>
        <taxon>Metazoa</taxon>
        <taxon>Chordata</taxon>
        <taxon>Tunicata</taxon>
        <taxon>Appendicularia</taxon>
        <taxon>Copelata</taxon>
        <taxon>Oikopleuridae</taxon>
        <taxon>Oikopleura</taxon>
    </lineage>
</organism>
<evidence type="ECO:0000259" key="3">
    <source>
        <dbReference type="PROSITE" id="PS01180"/>
    </source>
</evidence>
<dbReference type="AlphaFoldDB" id="E4Y9W9"/>
<proteinExistence type="predicted"/>
<keyword evidence="1" id="KW-1015">Disulfide bond</keyword>
<reference evidence="4" key="1">
    <citation type="journal article" date="2010" name="Science">
        <title>Plasticity of animal genome architecture unmasked by rapid evolution of a pelagic tunicate.</title>
        <authorList>
            <person name="Denoeud F."/>
            <person name="Henriet S."/>
            <person name="Mungpakdee S."/>
            <person name="Aury J.M."/>
            <person name="Da Silva C."/>
            <person name="Brinkmann H."/>
            <person name="Mikhaleva J."/>
            <person name="Olsen L.C."/>
            <person name="Jubin C."/>
            <person name="Canestro C."/>
            <person name="Bouquet J.M."/>
            <person name="Danks G."/>
            <person name="Poulain J."/>
            <person name="Campsteijn C."/>
            <person name="Adamski M."/>
            <person name="Cross I."/>
            <person name="Yadetie F."/>
            <person name="Muffato M."/>
            <person name="Louis A."/>
            <person name="Butcher S."/>
            <person name="Tsagkogeorga G."/>
            <person name="Konrad A."/>
            <person name="Singh S."/>
            <person name="Jensen M.F."/>
            <person name="Cong E.H."/>
            <person name="Eikeseth-Otteraa H."/>
            <person name="Noel B."/>
            <person name="Anthouard V."/>
            <person name="Porcel B.M."/>
            <person name="Kachouri-Lafond R."/>
            <person name="Nishino A."/>
            <person name="Ugolini M."/>
            <person name="Chourrout P."/>
            <person name="Nishida H."/>
            <person name="Aasland R."/>
            <person name="Huzurbazar S."/>
            <person name="Westhof E."/>
            <person name="Delsuc F."/>
            <person name="Lehrach H."/>
            <person name="Reinhardt R."/>
            <person name="Weissenbach J."/>
            <person name="Roy S.W."/>
            <person name="Artiguenave F."/>
            <person name="Postlethwait J.H."/>
            <person name="Manak J.R."/>
            <person name="Thompson E.M."/>
            <person name="Jaillon O."/>
            <person name="Du Pasquier L."/>
            <person name="Boudinot P."/>
            <person name="Liberles D.A."/>
            <person name="Volff J.N."/>
            <person name="Philippe H."/>
            <person name="Lenhard B."/>
            <person name="Roest Crollius H."/>
            <person name="Wincker P."/>
            <person name="Chourrout D."/>
        </authorList>
    </citation>
    <scope>NUCLEOTIDE SEQUENCE [LARGE SCALE GENOMIC DNA]</scope>
</reference>
<evidence type="ECO:0000256" key="2">
    <source>
        <dbReference type="PROSITE-ProRule" id="PRU00059"/>
    </source>
</evidence>
<dbReference type="Gene3D" id="2.60.120.290">
    <property type="entry name" value="Spermadhesin, CUB domain"/>
    <property type="match status" value="1"/>
</dbReference>
<comment type="caution">
    <text evidence="2">Lacks conserved residue(s) required for the propagation of feature annotation.</text>
</comment>
<dbReference type="PROSITE" id="PS01180">
    <property type="entry name" value="CUB"/>
    <property type="match status" value="1"/>
</dbReference>
<protein>
    <recommendedName>
        <fullName evidence="3">CUB domain-containing protein</fullName>
    </recommendedName>
</protein>
<dbReference type="Proteomes" id="UP000011014">
    <property type="component" value="Unassembled WGS sequence"/>
</dbReference>
<dbReference type="EMBL" id="FN654346">
    <property type="protein sequence ID" value="CBY32356.1"/>
    <property type="molecule type" value="Genomic_DNA"/>
</dbReference>
<accession>E4Y9W9</accession>
<dbReference type="InterPro" id="IPR035914">
    <property type="entry name" value="Sperma_CUB_dom_sf"/>
</dbReference>
<gene>
    <name evidence="4" type="ORF">GSOID_T00030778001</name>
</gene>
<evidence type="ECO:0000313" key="4">
    <source>
        <dbReference type="EMBL" id="CBY32356.1"/>
    </source>
</evidence>